<dbReference type="InterPro" id="IPR029045">
    <property type="entry name" value="ClpP/crotonase-like_dom_sf"/>
</dbReference>
<evidence type="ECO:0000259" key="8">
    <source>
        <dbReference type="Pfam" id="PF01343"/>
    </source>
</evidence>
<feature type="domain" description="Peptidase S49" evidence="8">
    <location>
        <begin position="371"/>
        <end position="522"/>
    </location>
</feature>
<evidence type="ECO:0000256" key="3">
    <source>
        <dbReference type="ARBA" id="ARBA00022670"/>
    </source>
</evidence>
<keyword evidence="10" id="KW-1185">Reference proteome</keyword>
<evidence type="ECO:0000256" key="6">
    <source>
        <dbReference type="ARBA" id="ARBA00023136"/>
    </source>
</evidence>
<keyword evidence="5" id="KW-0720">Serine protease</keyword>
<dbReference type="SUPFAM" id="SSF52096">
    <property type="entry name" value="ClpP/crotonase"/>
    <property type="match status" value="2"/>
</dbReference>
<dbReference type="InterPro" id="IPR047217">
    <property type="entry name" value="S49_SppA_67K_type_N"/>
</dbReference>
<dbReference type="PIRSF" id="PIRSF001217">
    <property type="entry name" value="Protease_4_SppA"/>
    <property type="match status" value="1"/>
</dbReference>
<comment type="subcellular location">
    <subcellularLocation>
        <location evidence="1">Membrane</location>
    </subcellularLocation>
</comment>
<dbReference type="CDD" id="cd07018">
    <property type="entry name" value="S49_SppA_67K_type"/>
    <property type="match status" value="1"/>
</dbReference>
<feature type="transmembrane region" description="Helical" evidence="7">
    <location>
        <begin position="7"/>
        <end position="34"/>
    </location>
</feature>
<gene>
    <name evidence="9" type="primary">sppA</name>
    <name evidence="9" type="ORF">H9625_08320</name>
</gene>
<comment type="similarity">
    <text evidence="2">Belongs to the peptidase S49 family.</text>
</comment>
<dbReference type="InterPro" id="IPR047272">
    <property type="entry name" value="S49_SppA_C"/>
</dbReference>
<dbReference type="InterPro" id="IPR004635">
    <property type="entry name" value="Pept_S49_SppA"/>
</dbReference>
<dbReference type="Gene3D" id="3.90.226.10">
    <property type="entry name" value="2-enoyl-CoA Hydratase, Chain A, domain 1"/>
    <property type="match status" value="3"/>
</dbReference>
<dbReference type="Gene3D" id="6.20.330.10">
    <property type="match status" value="1"/>
</dbReference>
<evidence type="ECO:0000313" key="9">
    <source>
        <dbReference type="EMBL" id="MBD8040439.1"/>
    </source>
</evidence>
<keyword evidence="7" id="KW-0812">Transmembrane</keyword>
<proteinExistence type="inferred from homology"/>
<dbReference type="EMBL" id="JACSPP010000020">
    <property type="protein sequence ID" value="MBD8040439.1"/>
    <property type="molecule type" value="Genomic_DNA"/>
</dbReference>
<evidence type="ECO:0000256" key="5">
    <source>
        <dbReference type="ARBA" id="ARBA00022825"/>
    </source>
</evidence>
<evidence type="ECO:0000256" key="7">
    <source>
        <dbReference type="SAM" id="Phobius"/>
    </source>
</evidence>
<keyword evidence="4" id="KW-0378">Hydrolase</keyword>
<dbReference type="PANTHER" id="PTHR33209:SF1">
    <property type="entry name" value="PEPTIDASE S49 DOMAIN-CONTAINING PROTEIN"/>
    <property type="match status" value="1"/>
</dbReference>
<dbReference type="PANTHER" id="PTHR33209">
    <property type="entry name" value="PROTEASE 4"/>
    <property type="match status" value="1"/>
</dbReference>
<dbReference type="InterPro" id="IPR002142">
    <property type="entry name" value="Peptidase_S49"/>
</dbReference>
<dbReference type="Proteomes" id="UP000620874">
    <property type="component" value="Unassembled WGS sequence"/>
</dbReference>
<evidence type="ECO:0000256" key="4">
    <source>
        <dbReference type="ARBA" id="ARBA00022801"/>
    </source>
</evidence>
<keyword evidence="6 7" id="KW-0472">Membrane</keyword>
<dbReference type="RefSeq" id="WP_191763871.1">
    <property type="nucleotide sequence ID" value="NZ_JACSPP010000020.1"/>
</dbReference>
<name>A0ABR8Y896_9BACT</name>
<dbReference type="CDD" id="cd07023">
    <property type="entry name" value="S49_Sppa_N_C"/>
    <property type="match status" value="1"/>
</dbReference>
<keyword evidence="7" id="KW-1133">Transmembrane helix</keyword>
<evidence type="ECO:0000256" key="1">
    <source>
        <dbReference type="ARBA" id="ARBA00004370"/>
    </source>
</evidence>
<keyword evidence="3" id="KW-0645">Protease</keyword>
<organism evidence="9 10">
    <name type="scientific">Phocaeicola intestinalis</name>
    <dbReference type="NCBI Taxonomy" id="2762212"/>
    <lineage>
        <taxon>Bacteria</taxon>
        <taxon>Pseudomonadati</taxon>
        <taxon>Bacteroidota</taxon>
        <taxon>Bacteroidia</taxon>
        <taxon>Bacteroidales</taxon>
        <taxon>Bacteroidaceae</taxon>
        <taxon>Phocaeicola</taxon>
    </lineage>
</organism>
<sequence>MKDFLKYLLATVIGLCIVGAIFTIIGIASIAGMVASSGTETTVKDNSVFVINLSGNVAERSQSNPMNQLLGDKFTTYGLNDILNSIHKAKEHEKIKGICLNAEAFVCSSASLQEIRNALLDFKESGKFVVAYGGNYSQSTYYLASVADKVAVNPQGSLAWHGLAAQSMFLKDLLDKVGVEMQIFRVGTYKSAVEPYTSTEMSPANREQTQAFVNSIWGQMVKNVSESRGIPADTLNALADRNMDFQPAEAYIQTGLADTLLYKDGMLAYLKQLTETDEDDNLNTLYVEDMVNVQRNIPKDKSGNILAVYYAAGEIGDGALASDEGINSEQMINDLRRLREDENVKAVVLRVNSPGGSAYGSEQIWREVSLLKEKKPVIVSMGDYAASGGYYISCAADWIVAQPTTLTGSIGIFGMIPNAQKLLNDKLGIHFDVVKSNRLADLGDISRPFTEEEKNLVQGMVNKGYELFTKRCADGRKMPVEDIKKIAEGRVWTGEMAKDLKLVDELGGIDRAIAIAAERAEITEYTVMDYPKQEEFFLSLLNSTTDHYLSAGLKEQLGEWYEPFRIVKNLKNADHIQARMPFILTIN</sequence>
<evidence type="ECO:0000256" key="2">
    <source>
        <dbReference type="ARBA" id="ARBA00008683"/>
    </source>
</evidence>
<dbReference type="Pfam" id="PF01343">
    <property type="entry name" value="Peptidase_S49"/>
    <property type="match status" value="2"/>
</dbReference>
<protein>
    <submittedName>
        <fullName evidence="9">Signal peptide peptidase SppA</fullName>
    </submittedName>
</protein>
<dbReference type="InterPro" id="IPR004634">
    <property type="entry name" value="Pept_S49_pIV"/>
</dbReference>
<reference evidence="9 10" key="1">
    <citation type="submission" date="2020-08" db="EMBL/GenBank/DDBJ databases">
        <title>A Genomic Blueprint of the Chicken Gut Microbiome.</title>
        <authorList>
            <person name="Gilroy R."/>
            <person name="Ravi A."/>
            <person name="Getino M."/>
            <person name="Pursley I."/>
            <person name="Horton D.L."/>
            <person name="Alikhan N.-F."/>
            <person name="Baker D."/>
            <person name="Gharbi K."/>
            <person name="Hall N."/>
            <person name="Watson M."/>
            <person name="Adriaenssens E.M."/>
            <person name="Foster-Nyarko E."/>
            <person name="Jarju S."/>
            <person name="Secka A."/>
            <person name="Antonio M."/>
            <person name="Oren A."/>
            <person name="Chaudhuri R."/>
            <person name="La Ragione R.M."/>
            <person name="Hildebrand F."/>
            <person name="Pallen M.J."/>
        </authorList>
    </citation>
    <scope>NUCLEOTIDE SEQUENCE [LARGE SCALE GENOMIC DNA]</scope>
    <source>
        <strain evidence="9 10">Sa1CVN1</strain>
    </source>
</reference>
<comment type="caution">
    <text evidence="9">The sequence shown here is derived from an EMBL/GenBank/DDBJ whole genome shotgun (WGS) entry which is preliminary data.</text>
</comment>
<accession>A0ABR8Y896</accession>
<feature type="domain" description="Peptidase S49" evidence="8">
    <location>
        <begin position="122"/>
        <end position="275"/>
    </location>
</feature>
<evidence type="ECO:0000313" key="10">
    <source>
        <dbReference type="Proteomes" id="UP000620874"/>
    </source>
</evidence>
<dbReference type="NCBIfam" id="TIGR00706">
    <property type="entry name" value="SppA_dom"/>
    <property type="match status" value="1"/>
</dbReference>
<dbReference type="NCBIfam" id="TIGR00705">
    <property type="entry name" value="SppA_67K"/>
    <property type="match status" value="1"/>
</dbReference>